<evidence type="ECO:0000313" key="2">
    <source>
        <dbReference type="EMBL" id="EEB20565.1"/>
    </source>
</evidence>
<reference evidence="2" key="1">
    <citation type="submission" date="2007-04" db="EMBL/GenBank/DDBJ databases">
        <title>Annotation of Pediculus humanus corporis strain USDA.</title>
        <authorList>
            <person name="Kirkness E."/>
            <person name="Hannick L."/>
            <person name="Hass B."/>
            <person name="Bruggner R."/>
            <person name="Lawson D."/>
            <person name="Bidwell S."/>
            <person name="Joardar V."/>
            <person name="Caler E."/>
            <person name="Walenz B."/>
            <person name="Inman J."/>
            <person name="Schobel S."/>
            <person name="Galinsky K."/>
            <person name="Amedeo P."/>
            <person name="Strausberg R."/>
        </authorList>
    </citation>
    <scope>NUCLEOTIDE SEQUENCE</scope>
    <source>
        <strain evidence="2">USDA</strain>
    </source>
</reference>
<protein>
    <recommendedName>
        <fullName evidence="5">Secreted protein</fullName>
    </recommendedName>
</protein>
<name>E0W4K9_PEDHC</name>
<dbReference type="EMBL" id="DS236663">
    <property type="protein sequence ID" value="EEB20565.1"/>
    <property type="molecule type" value="Genomic_DNA"/>
</dbReference>
<dbReference type="EnsemblMetazoa" id="PHUM623580-RA">
    <property type="protein sequence ID" value="PHUM623580-PA"/>
    <property type="gene ID" value="PHUM623580"/>
</dbReference>
<keyword evidence="1" id="KW-0732">Signal</keyword>
<dbReference type="CTD" id="8239972"/>
<evidence type="ECO:0008006" key="5">
    <source>
        <dbReference type="Google" id="ProtNLM"/>
    </source>
</evidence>
<dbReference type="Proteomes" id="UP000009046">
    <property type="component" value="Unassembled WGS sequence"/>
</dbReference>
<evidence type="ECO:0000313" key="3">
    <source>
        <dbReference type="EnsemblMetazoa" id="PHUM623580-PA"/>
    </source>
</evidence>
<sequence length="66" mass="7970">MIFFLFLIGSKMWICNMCNGSLLGIRSATTSDHFDYTNRTFSSFWYFIHRRSFNGIFQRDKCHVFR</sequence>
<gene>
    <name evidence="3" type="primary">8239972</name>
    <name evidence="2" type="ORF">Phum_PHUM623580</name>
</gene>
<proteinExistence type="predicted"/>
<accession>E0W4K9</accession>
<reference evidence="3" key="3">
    <citation type="submission" date="2021-02" db="UniProtKB">
        <authorList>
            <consortium name="EnsemblMetazoa"/>
        </authorList>
    </citation>
    <scope>IDENTIFICATION</scope>
    <source>
        <strain evidence="3">USDA</strain>
    </source>
</reference>
<dbReference type="AlphaFoldDB" id="E0W4K9"/>
<dbReference type="VEuPathDB" id="VectorBase:PHUM623580"/>
<dbReference type="InParanoid" id="E0W4K9"/>
<dbReference type="GeneID" id="8239972"/>
<reference evidence="2" key="2">
    <citation type="submission" date="2007-04" db="EMBL/GenBank/DDBJ databases">
        <title>The genome of the human body louse.</title>
        <authorList>
            <consortium name="The Human Body Louse Genome Consortium"/>
            <person name="Kirkness E."/>
            <person name="Walenz B."/>
            <person name="Hass B."/>
            <person name="Bruggner R."/>
            <person name="Strausberg R."/>
        </authorList>
    </citation>
    <scope>NUCLEOTIDE SEQUENCE</scope>
    <source>
        <strain evidence="2">USDA</strain>
    </source>
</reference>
<dbReference type="RefSeq" id="XP_002433303.1">
    <property type="nucleotide sequence ID" value="XM_002433258.1"/>
</dbReference>
<feature type="chain" id="PRO_5014570317" description="Secreted protein" evidence="1">
    <location>
        <begin position="21"/>
        <end position="66"/>
    </location>
</feature>
<organism>
    <name type="scientific">Pediculus humanus subsp. corporis</name>
    <name type="common">Body louse</name>
    <dbReference type="NCBI Taxonomy" id="121224"/>
    <lineage>
        <taxon>Eukaryota</taxon>
        <taxon>Metazoa</taxon>
        <taxon>Ecdysozoa</taxon>
        <taxon>Arthropoda</taxon>
        <taxon>Hexapoda</taxon>
        <taxon>Insecta</taxon>
        <taxon>Pterygota</taxon>
        <taxon>Neoptera</taxon>
        <taxon>Paraneoptera</taxon>
        <taxon>Psocodea</taxon>
        <taxon>Troctomorpha</taxon>
        <taxon>Phthiraptera</taxon>
        <taxon>Anoplura</taxon>
        <taxon>Pediculidae</taxon>
        <taxon>Pediculus</taxon>
    </lineage>
</organism>
<evidence type="ECO:0000256" key="1">
    <source>
        <dbReference type="SAM" id="SignalP"/>
    </source>
</evidence>
<evidence type="ECO:0000313" key="4">
    <source>
        <dbReference type="Proteomes" id="UP000009046"/>
    </source>
</evidence>
<keyword evidence="4" id="KW-1185">Reference proteome</keyword>
<feature type="signal peptide" evidence="1">
    <location>
        <begin position="1"/>
        <end position="20"/>
    </location>
</feature>
<dbReference type="KEGG" id="phu:Phum_PHUM623580"/>
<dbReference type="EMBL" id="AAZO01008335">
    <property type="status" value="NOT_ANNOTATED_CDS"/>
    <property type="molecule type" value="Genomic_DNA"/>
</dbReference>
<dbReference type="HOGENOM" id="CLU_2834225_0_0_1"/>